<dbReference type="AlphaFoldDB" id="A0A085WRL6"/>
<protein>
    <submittedName>
        <fullName evidence="1">Uncharacterized protein</fullName>
    </submittedName>
</protein>
<gene>
    <name evidence="1" type="ORF">DB31_5371</name>
</gene>
<dbReference type="Proteomes" id="UP000028725">
    <property type="component" value="Unassembled WGS sequence"/>
</dbReference>
<evidence type="ECO:0000313" key="2">
    <source>
        <dbReference type="Proteomes" id="UP000028725"/>
    </source>
</evidence>
<name>A0A085WRL6_9BACT</name>
<keyword evidence="2" id="KW-1185">Reference proteome</keyword>
<reference evidence="1 2" key="1">
    <citation type="submission" date="2014-04" db="EMBL/GenBank/DDBJ databases">
        <title>Genome assembly of Hyalangium minutum DSM 14724.</title>
        <authorList>
            <person name="Sharma G."/>
            <person name="Subramanian S."/>
        </authorList>
    </citation>
    <scope>NUCLEOTIDE SEQUENCE [LARGE SCALE GENOMIC DNA]</scope>
    <source>
        <strain evidence="1 2">DSM 14724</strain>
    </source>
</reference>
<dbReference type="RefSeq" id="WP_157231886.1">
    <property type="nucleotide sequence ID" value="NZ_JMCB01000003.1"/>
</dbReference>
<dbReference type="STRING" id="394096.DB31_5371"/>
<comment type="caution">
    <text evidence="1">The sequence shown here is derived from an EMBL/GenBank/DDBJ whole genome shotgun (WGS) entry which is preliminary data.</text>
</comment>
<accession>A0A085WRL6</accession>
<organism evidence="1 2">
    <name type="scientific">Hyalangium minutum</name>
    <dbReference type="NCBI Taxonomy" id="394096"/>
    <lineage>
        <taxon>Bacteria</taxon>
        <taxon>Pseudomonadati</taxon>
        <taxon>Myxococcota</taxon>
        <taxon>Myxococcia</taxon>
        <taxon>Myxococcales</taxon>
        <taxon>Cystobacterineae</taxon>
        <taxon>Archangiaceae</taxon>
        <taxon>Hyalangium</taxon>
    </lineage>
</organism>
<dbReference type="EMBL" id="JMCB01000003">
    <property type="protein sequence ID" value="KFE70329.1"/>
    <property type="molecule type" value="Genomic_DNA"/>
</dbReference>
<dbReference type="OrthoDB" id="5501932at2"/>
<sequence>MSLTIERVFELGLKVGLCRDSGWEPRFEFFVAQGLLEAVPHPAQVKAATLEMLPFAFNETPIEHAANRRSLWGHILLRVPLQLLYCPQQVIVWNGLLATPHVLIKHLLSSFHEDGVIAYDLQLLQSYPGGLEALERAAGEVASGEDPLAPMLSAIAGGYHAHLAELARAARRFEYPPDLHPRFSSLVGFGRYCLQIPVPA</sequence>
<proteinExistence type="predicted"/>
<evidence type="ECO:0000313" key="1">
    <source>
        <dbReference type="EMBL" id="KFE70329.1"/>
    </source>
</evidence>